<name>A0A8B9MJY6_9AVES</name>
<dbReference type="Gene3D" id="2.60.40.1530">
    <property type="entry name" value="ntegrin, alpha v. Chain A, domain 4"/>
    <property type="match status" value="1"/>
</dbReference>
<dbReference type="GO" id="GO:0007160">
    <property type="term" value="P:cell-matrix adhesion"/>
    <property type="evidence" value="ECO:0007669"/>
    <property type="project" value="TreeGrafter"/>
</dbReference>
<accession>A0A8B9MJY6</accession>
<dbReference type="SMART" id="SM00191">
    <property type="entry name" value="Int_alpha"/>
    <property type="match status" value="5"/>
</dbReference>
<evidence type="ECO:0000256" key="2">
    <source>
        <dbReference type="ARBA" id="ARBA00008054"/>
    </source>
</evidence>
<evidence type="ECO:0000256" key="4">
    <source>
        <dbReference type="ARBA" id="ARBA00022729"/>
    </source>
</evidence>
<dbReference type="InterPro" id="IPR032695">
    <property type="entry name" value="Integrin_dom_sf"/>
</dbReference>
<evidence type="ECO:0000256" key="1">
    <source>
        <dbReference type="ARBA" id="ARBA00004479"/>
    </source>
</evidence>
<dbReference type="GO" id="GO:0009897">
    <property type="term" value="C:external side of plasma membrane"/>
    <property type="evidence" value="ECO:0007669"/>
    <property type="project" value="TreeGrafter"/>
</dbReference>
<dbReference type="GO" id="GO:0033627">
    <property type="term" value="P:cell adhesion mediated by integrin"/>
    <property type="evidence" value="ECO:0007669"/>
    <property type="project" value="TreeGrafter"/>
</dbReference>
<dbReference type="InterPro" id="IPR028994">
    <property type="entry name" value="Integrin_alpha_N"/>
</dbReference>
<keyword evidence="8 13" id="KW-0401">Integrin</keyword>
<dbReference type="Pfam" id="PF08441">
    <property type="entry name" value="Integrin_A_Ig_1"/>
    <property type="match status" value="1"/>
</dbReference>
<dbReference type="InterPro" id="IPR013517">
    <property type="entry name" value="FG-GAP"/>
</dbReference>
<feature type="repeat" description="FG-GAP" evidence="12">
    <location>
        <begin position="354"/>
        <end position="411"/>
    </location>
</feature>
<dbReference type="AlphaFoldDB" id="A0A8B9MJY6"/>
<dbReference type="PROSITE" id="PS51470">
    <property type="entry name" value="FG_GAP"/>
    <property type="match status" value="4"/>
</dbReference>
<dbReference type="SUPFAM" id="SSF69318">
    <property type="entry name" value="Integrin alpha N-terminal domain"/>
    <property type="match status" value="1"/>
</dbReference>
<protein>
    <submittedName>
        <fullName evidence="16">Integrin subunit alpha 4</fullName>
    </submittedName>
</protein>
<evidence type="ECO:0000256" key="11">
    <source>
        <dbReference type="ARBA" id="ARBA00023180"/>
    </source>
</evidence>
<comment type="subcellular location">
    <subcellularLocation>
        <location evidence="1 13">Membrane</location>
        <topology evidence="1 13">Single-pass type I membrane protein</topology>
    </subcellularLocation>
</comment>
<evidence type="ECO:0000259" key="15">
    <source>
        <dbReference type="Pfam" id="PF20805"/>
    </source>
</evidence>
<evidence type="ECO:0000256" key="6">
    <source>
        <dbReference type="ARBA" id="ARBA00022889"/>
    </source>
</evidence>
<evidence type="ECO:0000313" key="17">
    <source>
        <dbReference type="Proteomes" id="UP000694541"/>
    </source>
</evidence>
<evidence type="ECO:0000256" key="10">
    <source>
        <dbReference type="ARBA" id="ARBA00023170"/>
    </source>
</evidence>
<reference evidence="16" key="1">
    <citation type="submission" date="2025-08" db="UniProtKB">
        <authorList>
            <consortium name="Ensembl"/>
        </authorList>
    </citation>
    <scope>IDENTIFICATION</scope>
</reference>
<comment type="similarity">
    <text evidence="2 13">Belongs to the integrin alpha chain family.</text>
</comment>
<dbReference type="InterPro" id="IPR013649">
    <property type="entry name" value="Integrin_alpha_Ig-like_1"/>
</dbReference>
<evidence type="ECO:0000256" key="12">
    <source>
        <dbReference type="PROSITE-ProRule" id="PRU00803"/>
    </source>
</evidence>
<evidence type="ECO:0000256" key="13">
    <source>
        <dbReference type="RuleBase" id="RU003762"/>
    </source>
</evidence>
<dbReference type="InterPro" id="IPR013519">
    <property type="entry name" value="Int_alpha_beta-p"/>
</dbReference>
<feature type="domain" description="Integrin alpha second immunoglobulin-like" evidence="15">
    <location>
        <begin position="621"/>
        <end position="757"/>
    </location>
</feature>
<dbReference type="InterPro" id="IPR000413">
    <property type="entry name" value="Integrin_alpha"/>
</dbReference>
<feature type="chain" id="PRO_5034610929" evidence="13">
    <location>
        <begin position="34"/>
        <end position="984"/>
    </location>
</feature>
<feature type="signal peptide" evidence="13">
    <location>
        <begin position="1"/>
        <end position="33"/>
    </location>
</feature>
<evidence type="ECO:0000256" key="5">
    <source>
        <dbReference type="ARBA" id="ARBA00022737"/>
    </source>
</evidence>
<dbReference type="GO" id="GO:0098609">
    <property type="term" value="P:cell-cell adhesion"/>
    <property type="evidence" value="ECO:0007669"/>
    <property type="project" value="TreeGrafter"/>
</dbReference>
<keyword evidence="17" id="KW-1185">Reference proteome</keyword>
<dbReference type="GO" id="GO:0008305">
    <property type="term" value="C:integrin complex"/>
    <property type="evidence" value="ECO:0007669"/>
    <property type="project" value="InterPro"/>
</dbReference>
<dbReference type="SUPFAM" id="SSF69179">
    <property type="entry name" value="Integrin domains"/>
    <property type="match status" value="3"/>
</dbReference>
<dbReference type="Pfam" id="PF20805">
    <property type="entry name" value="Integrin_A_Ig_2"/>
    <property type="match status" value="1"/>
</dbReference>
<evidence type="ECO:0000256" key="9">
    <source>
        <dbReference type="ARBA" id="ARBA00023136"/>
    </source>
</evidence>
<evidence type="ECO:0000313" key="16">
    <source>
        <dbReference type="Ensembl" id="ENSANIP00000006330.1"/>
    </source>
</evidence>
<keyword evidence="6 13" id="KW-0130">Cell adhesion</keyword>
<feature type="repeat" description="FG-GAP" evidence="12">
    <location>
        <begin position="415"/>
        <end position="477"/>
    </location>
</feature>
<dbReference type="GO" id="GO:0005178">
    <property type="term" value="F:integrin binding"/>
    <property type="evidence" value="ECO:0007669"/>
    <property type="project" value="TreeGrafter"/>
</dbReference>
<dbReference type="Gene3D" id="2.130.10.130">
    <property type="entry name" value="Integrin alpha, N-terminal"/>
    <property type="match status" value="1"/>
</dbReference>
<feature type="domain" description="Integrin alpha first immunoglubulin-like" evidence="14">
    <location>
        <begin position="462"/>
        <end position="618"/>
    </location>
</feature>
<keyword evidence="9 13" id="KW-0472">Membrane</keyword>
<evidence type="ECO:0000256" key="8">
    <source>
        <dbReference type="ARBA" id="ARBA00023037"/>
    </source>
</evidence>
<feature type="transmembrane region" description="Helical" evidence="13">
    <location>
        <begin position="912"/>
        <end position="938"/>
    </location>
</feature>
<keyword evidence="3 13" id="KW-0812">Transmembrane</keyword>
<dbReference type="PRINTS" id="PR01185">
    <property type="entry name" value="INTEGRINA"/>
</dbReference>
<keyword evidence="4 13" id="KW-0732">Signal</keyword>
<dbReference type="Pfam" id="PF01839">
    <property type="entry name" value="FG-GAP"/>
    <property type="match status" value="2"/>
</dbReference>
<dbReference type="PANTHER" id="PTHR23220">
    <property type="entry name" value="INTEGRIN ALPHA"/>
    <property type="match status" value="1"/>
</dbReference>
<keyword evidence="5" id="KW-0677">Repeat</keyword>
<dbReference type="InterPro" id="IPR048285">
    <property type="entry name" value="Integrin_alpha_Ig-like_2"/>
</dbReference>
<dbReference type="PANTHER" id="PTHR23220:SF78">
    <property type="entry name" value="INTEGRIN ALPHA-4"/>
    <property type="match status" value="1"/>
</dbReference>
<dbReference type="GO" id="GO:0007229">
    <property type="term" value="P:integrin-mediated signaling pathway"/>
    <property type="evidence" value="ECO:0007669"/>
    <property type="project" value="UniProtKB-KW"/>
</dbReference>
<dbReference type="Gene3D" id="2.60.40.1460">
    <property type="entry name" value="Integrin domains. Chain A, domain 2"/>
    <property type="match status" value="1"/>
</dbReference>
<proteinExistence type="inferred from homology"/>
<dbReference type="Proteomes" id="UP000694541">
    <property type="component" value="Unplaced"/>
</dbReference>
<keyword evidence="7 13" id="KW-1133">Transmembrane helix</keyword>
<keyword evidence="11" id="KW-0325">Glycoprotein</keyword>
<feature type="repeat" description="FG-GAP" evidence="12">
    <location>
        <begin position="291"/>
        <end position="350"/>
    </location>
</feature>
<evidence type="ECO:0000256" key="7">
    <source>
        <dbReference type="ARBA" id="ARBA00022989"/>
    </source>
</evidence>
<evidence type="ECO:0000256" key="3">
    <source>
        <dbReference type="ARBA" id="ARBA00022692"/>
    </source>
</evidence>
<organism evidence="16 17">
    <name type="scientific">Accipiter nisus</name>
    <name type="common">Eurasian sparrowhawk</name>
    <dbReference type="NCBI Taxonomy" id="211598"/>
    <lineage>
        <taxon>Eukaryota</taxon>
        <taxon>Metazoa</taxon>
        <taxon>Chordata</taxon>
        <taxon>Craniata</taxon>
        <taxon>Vertebrata</taxon>
        <taxon>Euteleostomi</taxon>
        <taxon>Archelosauria</taxon>
        <taxon>Archosauria</taxon>
        <taxon>Dinosauria</taxon>
        <taxon>Saurischia</taxon>
        <taxon>Theropoda</taxon>
        <taxon>Coelurosauria</taxon>
        <taxon>Aves</taxon>
        <taxon>Neognathae</taxon>
        <taxon>Neoaves</taxon>
        <taxon>Telluraves</taxon>
        <taxon>Accipitrimorphae</taxon>
        <taxon>Accipitriformes</taxon>
        <taxon>Accipitridae</taxon>
        <taxon>Accipitrinae</taxon>
        <taxon>Accipiter</taxon>
    </lineage>
</organism>
<dbReference type="Ensembl" id="ENSANIT00000006544.1">
    <property type="protein sequence ID" value="ENSANIP00000006330.1"/>
    <property type="gene ID" value="ENSANIG00000003873.1"/>
</dbReference>
<sequence>MGLRLAGAPRARGAAGWAAPLLLLWQCLPTARAYNLDTQHPLLFRGGNGTLFGYSVLLHGHGEERWLVAGAPRASWPANSSVANPGAIFRCRIGRNPRGRCEQLQLGNPNGERCGKTCLEERDNQWLGVSLSRQPKENGSIIACGHRWKNIFYIKNEHKLPYGICFAISSDFRTELSRRICPCYIDHVRKFGENHGSCQAGMSSFYIEDLIIMGAPGSFYWTGSVFVYNTTANTIHAYTDSNNQVKFGSYLGYSVGAGHFLTSASIEVIGGAPQQEQTGKAYIFSIEKQLNILFELRGKKLGSYFGAAVCAVDLNSDGLSDLLVGAPMQSTIREEGRVYVYINSGSEARMVELNMELSGSDSYAARFGESIANLGDIDNDGFEDVAIGAPQEDNLKGVIYIYNGREDGITPSFSQRIQGHEVSNSLSMFGQSIASGIDADNNGYQDVAVGAFLSDSAVVLRTKPVIIVEASLKHPNSINRTNLNCMENDQPAICMNLKICFAYTGREVPGYIVLLYNLSVDVNRKVDTQARFYFSSNGTSDKISGNVKIYSKNIACKDHPAFMRKDVRDILTPVHVEASYHLGHHILQKRNAQEFSPLQPVLQRRKEKDVIKSKFVFARFCSQENCSADLSVSGKVAFPKPHDKKTYLAVGSMKTLLLNISLLNVGDDAYETVLHIQIPRGLYFVRVLELEEKQIYCEVLDKEIHAMKLECSVGYLYVDQKSKVTSFVYGTNEKDSPVTCMKENINFTFHVISAGPNMAPNTNLEIMIPNAFPPNDFKLFNTLDIKTTAGQCFYKKYPRNCSPAEKNENILKDVVTFFSKPAKRQMYCMKNDSLCLQIYCKLGNMESGKEATVQLHLEATPSLLEMDDASALKFEVRATASPEKNPKVIELHKDKQVTYVYLEGVHHQKPKYHVTVLIIGIGLIVGVTLFLLLSFVLWKVGFQYFSVVLKSGIHTVGRTLDLLMQIVTLRIINILLQSVFSKET</sequence>
<keyword evidence="10 13" id="KW-0675">Receptor</keyword>
<evidence type="ECO:0000259" key="14">
    <source>
        <dbReference type="Pfam" id="PF08441"/>
    </source>
</evidence>
<reference evidence="16" key="2">
    <citation type="submission" date="2025-09" db="UniProtKB">
        <authorList>
            <consortium name="Ensembl"/>
        </authorList>
    </citation>
    <scope>IDENTIFICATION</scope>
</reference>
<feature type="repeat" description="FG-GAP" evidence="12">
    <location>
        <begin position="186"/>
        <end position="237"/>
    </location>
</feature>